<evidence type="ECO:0000313" key="2">
    <source>
        <dbReference type="Proteomes" id="UP000222485"/>
    </source>
</evidence>
<evidence type="ECO:0000313" key="1">
    <source>
        <dbReference type="EMBL" id="ARB15204.1"/>
    </source>
</evidence>
<organism evidence="1 2">
    <name type="scientific">Caulobacter phage Ccr32</name>
    <dbReference type="NCBI Taxonomy" id="1959738"/>
    <lineage>
        <taxon>Viruses</taxon>
        <taxon>Duplodnaviria</taxon>
        <taxon>Heunggongvirae</taxon>
        <taxon>Uroviricota</taxon>
        <taxon>Caudoviricetes</taxon>
        <taxon>Jeanschmidtviridae</taxon>
        <taxon>Shapirovirus</taxon>
        <taxon>Shapirovirus cbk</taxon>
    </lineage>
</organism>
<dbReference type="InterPro" id="IPR045677">
    <property type="entry name" value="DUF6197"/>
</dbReference>
<sequence>MSARTATDILIAAAELLETQGWGQGTAVVDTADIGGALCANIALGHASVRIDPKDYAAYTSAQVALLKHLDIDLGPALLQKTTKASLIIEWNDAPERTAREVIDALRGAANTLGREVQP</sequence>
<proteinExistence type="predicted"/>
<accession>A0A1V0EEB8</accession>
<protein>
    <submittedName>
        <fullName evidence="1">Uncharacterized protein</fullName>
    </submittedName>
</protein>
<dbReference type="Proteomes" id="UP000222485">
    <property type="component" value="Genome"/>
</dbReference>
<name>A0A1V0EEB8_9CAUD</name>
<dbReference type="EMBL" id="KY555146">
    <property type="protein sequence ID" value="ARB15204.1"/>
    <property type="molecule type" value="Genomic_DNA"/>
</dbReference>
<dbReference type="Pfam" id="PF19698">
    <property type="entry name" value="DUF6197"/>
    <property type="match status" value="1"/>
</dbReference>
<gene>
    <name evidence="1" type="ORF">Ccr32_gp286</name>
</gene>
<reference evidence="2" key="1">
    <citation type="journal article" date="2017" name="Curr. Microbiol.">
        <title>Genomic Diversity of Type B3 Bacteriophages of Caulobacter crescentus.</title>
        <authorList>
            <person name="Ash K.T."/>
            <person name="Drake K.M."/>
            <person name="Gibbs W.S."/>
            <person name="Ely B."/>
        </authorList>
    </citation>
    <scope>NUCLEOTIDE SEQUENCE [LARGE SCALE GENOMIC DNA]</scope>
</reference>